<reference evidence="2" key="1">
    <citation type="journal article" date="2014" name="Int. J. Syst. Evol. Microbiol.">
        <title>Complete genome sequence of Corynebacterium casei LMG S-19264T (=DSM 44701T), isolated from a smear-ripened cheese.</title>
        <authorList>
            <consortium name="US DOE Joint Genome Institute (JGI-PGF)"/>
            <person name="Walter F."/>
            <person name="Albersmeier A."/>
            <person name="Kalinowski J."/>
            <person name="Ruckert C."/>
        </authorList>
    </citation>
    <scope>NUCLEOTIDE SEQUENCE</scope>
    <source>
        <strain evidence="2">CGMCC 1.8984</strain>
    </source>
</reference>
<organism evidence="2 3">
    <name type="scientific">Agromyces bauzanensis</name>
    <dbReference type="NCBI Taxonomy" id="1308924"/>
    <lineage>
        <taxon>Bacteria</taxon>
        <taxon>Bacillati</taxon>
        <taxon>Actinomycetota</taxon>
        <taxon>Actinomycetes</taxon>
        <taxon>Micrococcales</taxon>
        <taxon>Microbacteriaceae</taxon>
        <taxon>Agromyces</taxon>
    </lineage>
</organism>
<reference evidence="2" key="2">
    <citation type="submission" date="2020-09" db="EMBL/GenBank/DDBJ databases">
        <authorList>
            <person name="Sun Q."/>
            <person name="Zhou Y."/>
        </authorList>
    </citation>
    <scope>NUCLEOTIDE SEQUENCE</scope>
    <source>
        <strain evidence="2">CGMCC 1.8984</strain>
    </source>
</reference>
<keyword evidence="3" id="KW-1185">Reference proteome</keyword>
<dbReference type="AlphaFoldDB" id="A0A917UNI8"/>
<evidence type="ECO:0000313" key="2">
    <source>
        <dbReference type="EMBL" id="GGJ70500.1"/>
    </source>
</evidence>
<proteinExistence type="predicted"/>
<sequence>MSASHATSNGTGGSAVSVGSGTAVEPGVAGAVVAAADAVGSGVVPVHPERRAMDAAATRTAERVVAGRIGRGM</sequence>
<protein>
    <submittedName>
        <fullName evidence="2">Uncharacterized protein</fullName>
    </submittedName>
</protein>
<evidence type="ECO:0000256" key="1">
    <source>
        <dbReference type="SAM" id="MobiDB-lite"/>
    </source>
</evidence>
<evidence type="ECO:0000313" key="3">
    <source>
        <dbReference type="Proteomes" id="UP000636956"/>
    </source>
</evidence>
<feature type="region of interest" description="Disordered" evidence="1">
    <location>
        <begin position="1"/>
        <end position="21"/>
    </location>
</feature>
<accession>A0A917UNI8</accession>
<dbReference type="EMBL" id="BMMD01000002">
    <property type="protein sequence ID" value="GGJ70500.1"/>
    <property type="molecule type" value="Genomic_DNA"/>
</dbReference>
<gene>
    <name evidence="2" type="ORF">GCM10011372_05510</name>
</gene>
<name>A0A917UNI8_9MICO</name>
<comment type="caution">
    <text evidence="2">The sequence shown here is derived from an EMBL/GenBank/DDBJ whole genome shotgun (WGS) entry which is preliminary data.</text>
</comment>
<dbReference type="Proteomes" id="UP000636956">
    <property type="component" value="Unassembled WGS sequence"/>
</dbReference>